<dbReference type="InterPro" id="IPR036188">
    <property type="entry name" value="FAD/NAD-bd_sf"/>
</dbReference>
<evidence type="ECO:0000259" key="8">
    <source>
        <dbReference type="Pfam" id="PF16901"/>
    </source>
</evidence>
<reference evidence="9 10" key="1">
    <citation type="submission" date="2019-09" db="EMBL/GenBank/DDBJ databases">
        <authorList>
            <person name="Cremers G."/>
        </authorList>
    </citation>
    <scope>NUCLEOTIDE SEQUENCE [LARGE SCALE GENOMIC DNA]</scope>
    <source>
        <strain evidence="9">4A</strain>
    </source>
</reference>
<sequence>MTRGTAFDLVADSSRPWDFLVVGGGASGLGTALEAASRGYRTLLVEKFDFGKGTSSRSSKLIHGGVRYLRQGRLHLVREALQERWLLLRNAPHLVRPLPFVLPLYRSTEIPWYFLGLRLYQGLSGSHRLGRVERLSRPETVERLPTLRTDQLRGGVLYWDAEFDDARLAITLFRTLEDHGGVALNAAEIVGFSKQAGRITGAVLLDRLSGREYPLSARIVVNAGGIFSDQIRSLDEPDATPRLALSRGSHLVFPASLLPGKDAMLIPKASDGRVVFAIPWLNRVLLGTTEVPVEEPEESPRMSLSEAERLCLEVSPYLPSVSSAKAVASFSGLRPLLAQPGTHRREQLSREHSICVSPSGLITLAGGKWTTYRKMGEECIDSAERAHGLAHRPSRTAMLPLHGACEEGGSGHSFFSVYGSEGKEIERLAAEEAGAAEPIHPSLPYAVAQILWGIRKERALGLEDLLARRTRALFLDARAALESAPRLAGLLARELGRPDSWREAELAAFQKAAQAYLPPELPSTDR</sequence>
<dbReference type="Pfam" id="PF16901">
    <property type="entry name" value="DAO_C"/>
    <property type="match status" value="1"/>
</dbReference>
<feature type="domain" description="Alpha-glycerophosphate oxidase C-terminal" evidence="8">
    <location>
        <begin position="414"/>
        <end position="497"/>
    </location>
</feature>
<evidence type="ECO:0000256" key="3">
    <source>
        <dbReference type="ARBA" id="ARBA00022630"/>
    </source>
</evidence>
<evidence type="ECO:0000313" key="10">
    <source>
        <dbReference type="Proteomes" id="UP000334923"/>
    </source>
</evidence>
<evidence type="ECO:0000256" key="2">
    <source>
        <dbReference type="ARBA" id="ARBA00007330"/>
    </source>
</evidence>
<accession>A0A5E6MHU4</accession>
<evidence type="ECO:0000256" key="1">
    <source>
        <dbReference type="ARBA" id="ARBA00001974"/>
    </source>
</evidence>
<dbReference type="GO" id="GO:0004368">
    <property type="term" value="F:glycerol-3-phosphate dehydrogenase (quinone) activity"/>
    <property type="evidence" value="ECO:0007669"/>
    <property type="project" value="UniProtKB-EC"/>
</dbReference>
<dbReference type="OrthoDB" id="9766796at2"/>
<dbReference type="Gene3D" id="1.10.8.870">
    <property type="entry name" value="Alpha-glycerophosphate oxidase, cap domain"/>
    <property type="match status" value="1"/>
</dbReference>
<evidence type="ECO:0000256" key="6">
    <source>
        <dbReference type="ARBA" id="ARBA00023002"/>
    </source>
</evidence>
<comment type="similarity">
    <text evidence="2">Belongs to the FAD-dependent glycerol-3-phosphate dehydrogenase family.</text>
</comment>
<comment type="cofactor">
    <cofactor evidence="1">
        <name>FAD</name>
        <dbReference type="ChEBI" id="CHEBI:57692"/>
    </cofactor>
</comment>
<dbReference type="SUPFAM" id="SSF51905">
    <property type="entry name" value="FAD/NAD(P)-binding domain"/>
    <property type="match status" value="1"/>
</dbReference>
<dbReference type="Gene3D" id="3.50.50.60">
    <property type="entry name" value="FAD/NAD(P)-binding domain"/>
    <property type="match status" value="1"/>
</dbReference>
<evidence type="ECO:0000256" key="4">
    <source>
        <dbReference type="ARBA" id="ARBA00022798"/>
    </source>
</evidence>
<proteinExistence type="inferred from homology"/>
<keyword evidence="3" id="KW-0285">Flavoprotein</keyword>
<protein>
    <submittedName>
        <fullName evidence="9">Glycerol-3-phosphate dehydrogenase</fullName>
        <ecNumber evidence="9">1.1.5.3</ecNumber>
    </submittedName>
</protein>
<keyword evidence="4" id="KW-0319">Glycerol metabolism</keyword>
<gene>
    <name evidence="9" type="primary">glpA</name>
    <name evidence="9" type="synonym">glpD</name>
    <name evidence="9" type="ORF">MAMT_00678</name>
</gene>
<dbReference type="PANTHER" id="PTHR11985">
    <property type="entry name" value="GLYCEROL-3-PHOSPHATE DEHYDROGENASE"/>
    <property type="match status" value="1"/>
</dbReference>
<keyword evidence="5" id="KW-0274">FAD</keyword>
<dbReference type="Pfam" id="PF01266">
    <property type="entry name" value="DAO"/>
    <property type="match status" value="1"/>
</dbReference>
<dbReference type="GO" id="GO:0046168">
    <property type="term" value="P:glycerol-3-phosphate catabolic process"/>
    <property type="evidence" value="ECO:0007669"/>
    <property type="project" value="TreeGrafter"/>
</dbReference>
<evidence type="ECO:0000313" key="9">
    <source>
        <dbReference type="EMBL" id="VVM05595.1"/>
    </source>
</evidence>
<dbReference type="Proteomes" id="UP000334923">
    <property type="component" value="Unassembled WGS sequence"/>
</dbReference>
<dbReference type="InterPro" id="IPR006076">
    <property type="entry name" value="FAD-dep_OxRdtase"/>
</dbReference>
<dbReference type="RefSeq" id="WP_142659605.1">
    <property type="nucleotide sequence ID" value="NZ_CABFVA020000025.1"/>
</dbReference>
<keyword evidence="6 9" id="KW-0560">Oxidoreductase</keyword>
<dbReference type="EC" id="1.1.5.3" evidence="9"/>
<dbReference type="AlphaFoldDB" id="A0A5E6MHU4"/>
<keyword evidence="10" id="KW-1185">Reference proteome</keyword>
<dbReference type="PANTHER" id="PTHR11985:SF35">
    <property type="entry name" value="ANAEROBIC GLYCEROL-3-PHOSPHATE DEHYDROGENASE SUBUNIT A"/>
    <property type="match status" value="1"/>
</dbReference>
<evidence type="ECO:0000259" key="7">
    <source>
        <dbReference type="Pfam" id="PF01266"/>
    </source>
</evidence>
<dbReference type="Gene3D" id="3.30.9.10">
    <property type="entry name" value="D-Amino Acid Oxidase, subunit A, domain 2"/>
    <property type="match status" value="1"/>
</dbReference>
<dbReference type="InterPro" id="IPR038299">
    <property type="entry name" value="DAO_C_sf"/>
</dbReference>
<dbReference type="PRINTS" id="PR01001">
    <property type="entry name" value="FADG3PDH"/>
</dbReference>
<dbReference type="GO" id="GO:0006071">
    <property type="term" value="P:glycerol metabolic process"/>
    <property type="evidence" value="ECO:0007669"/>
    <property type="project" value="UniProtKB-KW"/>
</dbReference>
<dbReference type="EMBL" id="CABFVA020000025">
    <property type="protein sequence ID" value="VVM05595.1"/>
    <property type="molecule type" value="Genomic_DNA"/>
</dbReference>
<dbReference type="SUPFAM" id="SSF54373">
    <property type="entry name" value="FAD-linked reductases, C-terminal domain"/>
    <property type="match status" value="1"/>
</dbReference>
<evidence type="ECO:0000256" key="5">
    <source>
        <dbReference type="ARBA" id="ARBA00022827"/>
    </source>
</evidence>
<feature type="domain" description="FAD dependent oxidoreductase" evidence="7">
    <location>
        <begin position="18"/>
        <end position="372"/>
    </location>
</feature>
<organism evidence="9 10">
    <name type="scientific">Methylacidimicrobium tartarophylax</name>
    <dbReference type="NCBI Taxonomy" id="1041768"/>
    <lineage>
        <taxon>Bacteria</taxon>
        <taxon>Pseudomonadati</taxon>
        <taxon>Verrucomicrobiota</taxon>
        <taxon>Methylacidimicrobium</taxon>
    </lineage>
</organism>
<name>A0A5E6MHU4_9BACT</name>
<dbReference type="InterPro" id="IPR000447">
    <property type="entry name" value="G3P_DH_FAD-dep"/>
</dbReference>
<dbReference type="InterPro" id="IPR031656">
    <property type="entry name" value="DAO_C"/>
</dbReference>